<dbReference type="HOGENOM" id="CLU_039013_1_0_11"/>
<dbReference type="RefSeq" id="WP_016455785.1">
    <property type="nucleotide sequence ID" value="NZ_KE150269.1"/>
</dbReference>
<dbReference type="EMBL" id="AGZR01000005">
    <property type="protein sequence ID" value="EPD33411.1"/>
    <property type="molecule type" value="Genomic_DNA"/>
</dbReference>
<evidence type="ECO:0000313" key="2">
    <source>
        <dbReference type="EMBL" id="EPD33411.1"/>
    </source>
</evidence>
<protein>
    <recommendedName>
        <fullName evidence="4">Bile acid transporter</fullName>
    </recommendedName>
</protein>
<dbReference type="AlphaFoldDB" id="S2W2N6"/>
<feature type="transmembrane region" description="Helical" evidence="1">
    <location>
        <begin position="7"/>
        <end position="28"/>
    </location>
</feature>
<evidence type="ECO:0000256" key="1">
    <source>
        <dbReference type="SAM" id="Phobius"/>
    </source>
</evidence>
<keyword evidence="1" id="KW-0472">Membrane</keyword>
<dbReference type="GO" id="GO:0005886">
    <property type="term" value="C:plasma membrane"/>
    <property type="evidence" value="ECO:0007669"/>
    <property type="project" value="TreeGrafter"/>
</dbReference>
<proteinExistence type="predicted"/>
<name>S2W2N6_9ACTN</name>
<dbReference type="InterPro" id="IPR038770">
    <property type="entry name" value="Na+/solute_symporter_sf"/>
</dbReference>
<keyword evidence="1" id="KW-1133">Transmembrane helix</keyword>
<dbReference type="Gene3D" id="1.20.1530.20">
    <property type="match status" value="1"/>
</dbReference>
<gene>
    <name evidence="2" type="ORF">HMPREF9306_00951</name>
</gene>
<dbReference type="Proteomes" id="UP000014417">
    <property type="component" value="Unassembled WGS sequence"/>
</dbReference>
<dbReference type="PANTHER" id="PTHR18640:SF5">
    <property type="entry name" value="SODIUM_BILE ACID COTRANSPORTER 7"/>
    <property type="match status" value="1"/>
</dbReference>
<feature type="transmembrane region" description="Helical" evidence="1">
    <location>
        <begin position="276"/>
        <end position="295"/>
    </location>
</feature>
<keyword evidence="3" id="KW-1185">Reference proteome</keyword>
<organism evidence="2 3">
    <name type="scientific">Propionimicrobium lymphophilum ACS-093-V-SCH5</name>
    <dbReference type="NCBI Taxonomy" id="883161"/>
    <lineage>
        <taxon>Bacteria</taxon>
        <taxon>Bacillati</taxon>
        <taxon>Actinomycetota</taxon>
        <taxon>Actinomycetes</taxon>
        <taxon>Propionibacteriales</taxon>
        <taxon>Propionibacteriaceae</taxon>
        <taxon>Propionimicrobium</taxon>
    </lineage>
</organism>
<dbReference type="Pfam" id="PF13593">
    <property type="entry name" value="SBF_like"/>
    <property type="match status" value="1"/>
</dbReference>
<evidence type="ECO:0000313" key="3">
    <source>
        <dbReference type="Proteomes" id="UP000014417"/>
    </source>
</evidence>
<sequence length="325" mass="35726">MLKKIDWFLTGIIAFALLGTFLPAPLPAMGAVDWLAKIMIAILFFLYGIRLKPEETIAGLKHWRLHATILSYTYVVFPIIGILIGFFTPGLISTETYRGLLWVCLLPSTVQSSINFTSIARGNVAGAIVSASASNLLGVFITPVLALLLMSTTGLKLQASSILDIAAQILLPFLLGQFSRRWTADFVARHPKLKYFDQASILVVVYKAFSQSHHEGIWGRTNIYDLIIICIFSVVVLAFMLWITWEGARVLGFNRADQIAIQFCGTKKSLATGVPMASVLFSGGVGLIVLPLMVFHQVQLIACGALSSHYAAKDEEWHQEPGRRG</sequence>
<dbReference type="PATRIC" id="fig|883161.3.peg.947"/>
<feature type="transmembrane region" description="Helical" evidence="1">
    <location>
        <begin position="124"/>
        <end position="149"/>
    </location>
</feature>
<accession>S2W2N6</accession>
<comment type="caution">
    <text evidence="2">The sequence shown here is derived from an EMBL/GenBank/DDBJ whole genome shotgun (WGS) entry which is preliminary data.</text>
</comment>
<reference evidence="2 3" key="1">
    <citation type="submission" date="2013-04" db="EMBL/GenBank/DDBJ databases">
        <title>The Genome Sequence of Propionimicrobium lymphophilum ACS-093-V-SCH5.</title>
        <authorList>
            <consortium name="The Broad Institute Genomics Platform"/>
            <person name="Earl A."/>
            <person name="Ward D."/>
            <person name="Feldgarden M."/>
            <person name="Gevers D."/>
            <person name="Saerens B."/>
            <person name="Vaneechoutte M."/>
            <person name="Walker B."/>
            <person name="Young S."/>
            <person name="Zeng Q."/>
            <person name="Gargeya S."/>
            <person name="Fitzgerald M."/>
            <person name="Haas B."/>
            <person name="Abouelleil A."/>
            <person name="Allen A.W."/>
            <person name="Alvarado L."/>
            <person name="Arachchi H.M."/>
            <person name="Berlin A.M."/>
            <person name="Chapman S.B."/>
            <person name="Gainer-Dewar J."/>
            <person name="Goldberg J."/>
            <person name="Griggs A."/>
            <person name="Gujja S."/>
            <person name="Hansen M."/>
            <person name="Howarth C."/>
            <person name="Imamovic A."/>
            <person name="Ireland A."/>
            <person name="Larimer J."/>
            <person name="McCowan C."/>
            <person name="Murphy C."/>
            <person name="Pearson M."/>
            <person name="Poon T.W."/>
            <person name="Priest M."/>
            <person name="Roberts A."/>
            <person name="Saif S."/>
            <person name="Shea T."/>
            <person name="Sisk P."/>
            <person name="Sykes S."/>
            <person name="Wortman J."/>
            <person name="Nusbaum C."/>
            <person name="Birren B."/>
        </authorList>
    </citation>
    <scope>NUCLEOTIDE SEQUENCE [LARGE SCALE GENOMIC DNA]</scope>
    <source>
        <strain evidence="2 3">ACS-093-V-SCH5</strain>
    </source>
</reference>
<dbReference type="STRING" id="883161.HMPREF9306_00951"/>
<evidence type="ECO:0008006" key="4">
    <source>
        <dbReference type="Google" id="ProtNLM"/>
    </source>
</evidence>
<dbReference type="PANTHER" id="PTHR18640">
    <property type="entry name" value="SOLUTE CARRIER FAMILY 10 MEMBER 7"/>
    <property type="match status" value="1"/>
</dbReference>
<dbReference type="InterPro" id="IPR016833">
    <property type="entry name" value="Put_Na-Bile_cotransptr"/>
</dbReference>
<keyword evidence="1" id="KW-0812">Transmembrane</keyword>
<feature type="transmembrane region" description="Helical" evidence="1">
    <location>
        <begin position="34"/>
        <end position="51"/>
    </location>
</feature>
<dbReference type="PIRSF" id="PIRSF026166">
    <property type="entry name" value="UCP026166"/>
    <property type="match status" value="1"/>
</dbReference>
<feature type="transmembrane region" description="Helical" evidence="1">
    <location>
        <begin position="223"/>
        <end position="245"/>
    </location>
</feature>
<feature type="transmembrane region" description="Helical" evidence="1">
    <location>
        <begin position="63"/>
        <end position="87"/>
    </location>
</feature>